<accession>A0A212R861</accession>
<sequence>MARVHVIGAGLAGLSAAVELAERFEVALYEAAPQAGGRCRSYFDSTLNMTIDNGNHLLLSGNSAALDYARKTGGFDKLAIFEEAAFDFCDLERGARWRLRPNAGKIPWWILVPDRRLPDTAGLDYLALAKMLFAKPGQTLRPFLGDGDVARRLWDPIFVSALNTAPEEASATLAAAIVRETFAKGGDSCRPVVAVEGLSAAFVDPALAWLRGRGAQVAFGAKLRALVFDGERVAALDFGEHTVALEAGDQVVLAVTAPVAAELVPGLSAPTEFRSIVNAHFACAAPKHMPLLTGVIGGWTEWVFAFPDRLSVTISAAERFLATSREELAGHIWDEVQAVAGLTAPLPAWQIIKEKRATFAATPAQDAVRPGPATGWRNLFLAGDWVQTGLPSTIEGAIRSGLSAAGLALA</sequence>
<dbReference type="InterPro" id="IPR017830">
    <property type="entry name" value="SQase_HpnE"/>
</dbReference>
<proteinExistence type="predicted"/>
<dbReference type="PANTHER" id="PTHR42923">
    <property type="entry name" value="PROTOPORPHYRINOGEN OXIDASE"/>
    <property type="match status" value="1"/>
</dbReference>
<dbReference type="InterPro" id="IPR002937">
    <property type="entry name" value="Amino_oxidase"/>
</dbReference>
<feature type="domain" description="Amine oxidase" evidence="1">
    <location>
        <begin position="11"/>
        <end position="406"/>
    </location>
</feature>
<dbReference type="NCBIfam" id="TIGR03467">
    <property type="entry name" value="HpnE"/>
    <property type="match status" value="1"/>
</dbReference>
<dbReference type="InterPro" id="IPR050464">
    <property type="entry name" value="Zeta_carotene_desat/Oxidored"/>
</dbReference>
<organism evidence="2 3">
    <name type="scientific">Rhodoblastus acidophilus</name>
    <name type="common">Rhodopseudomonas acidophila</name>
    <dbReference type="NCBI Taxonomy" id="1074"/>
    <lineage>
        <taxon>Bacteria</taxon>
        <taxon>Pseudomonadati</taxon>
        <taxon>Pseudomonadota</taxon>
        <taxon>Alphaproteobacteria</taxon>
        <taxon>Hyphomicrobiales</taxon>
        <taxon>Rhodoblastaceae</taxon>
        <taxon>Rhodoblastus</taxon>
    </lineage>
</organism>
<dbReference type="InterPro" id="IPR036188">
    <property type="entry name" value="FAD/NAD-bd_sf"/>
</dbReference>
<evidence type="ECO:0000259" key="1">
    <source>
        <dbReference type="Pfam" id="PF01593"/>
    </source>
</evidence>
<keyword evidence="3" id="KW-1185">Reference proteome</keyword>
<name>A0A212R861_RHOAC</name>
<dbReference type="EMBL" id="FYDG01000003">
    <property type="protein sequence ID" value="SNB68329.1"/>
    <property type="molecule type" value="Genomic_DNA"/>
</dbReference>
<dbReference type="Gene3D" id="3.90.660.10">
    <property type="match status" value="1"/>
</dbReference>
<evidence type="ECO:0000313" key="2">
    <source>
        <dbReference type="EMBL" id="SNB68329.1"/>
    </source>
</evidence>
<dbReference type="AlphaFoldDB" id="A0A212R861"/>
<dbReference type="Gene3D" id="3.50.50.60">
    <property type="entry name" value="FAD/NAD(P)-binding domain"/>
    <property type="match status" value="2"/>
</dbReference>
<reference evidence="3" key="1">
    <citation type="submission" date="2017-06" db="EMBL/GenBank/DDBJ databases">
        <authorList>
            <person name="Varghese N."/>
            <person name="Submissions S."/>
        </authorList>
    </citation>
    <scope>NUCLEOTIDE SEQUENCE [LARGE SCALE GENOMIC DNA]</scope>
    <source>
        <strain evidence="3">DSM 137</strain>
    </source>
</reference>
<gene>
    <name evidence="2" type="ORF">SAMN06265338_10339</name>
</gene>
<dbReference type="SUPFAM" id="SSF51905">
    <property type="entry name" value="FAD/NAD(P)-binding domain"/>
    <property type="match status" value="1"/>
</dbReference>
<dbReference type="Pfam" id="PF01593">
    <property type="entry name" value="Amino_oxidase"/>
    <property type="match status" value="1"/>
</dbReference>
<evidence type="ECO:0000313" key="3">
    <source>
        <dbReference type="Proteomes" id="UP000198418"/>
    </source>
</evidence>
<dbReference type="Proteomes" id="UP000198418">
    <property type="component" value="Unassembled WGS sequence"/>
</dbReference>
<protein>
    <submittedName>
        <fullName evidence="2">Squalene-associated FAD-dependent desaturase</fullName>
    </submittedName>
</protein>
<dbReference type="PANTHER" id="PTHR42923:SF47">
    <property type="entry name" value="BLR3003 PROTEIN"/>
    <property type="match status" value="1"/>
</dbReference>
<dbReference type="GO" id="GO:0016491">
    <property type="term" value="F:oxidoreductase activity"/>
    <property type="evidence" value="ECO:0007669"/>
    <property type="project" value="InterPro"/>
</dbReference>